<dbReference type="EMBL" id="CP115174">
    <property type="protein sequence ID" value="WBO20989.1"/>
    <property type="molecule type" value="Genomic_DNA"/>
</dbReference>
<dbReference type="Proteomes" id="UP001210865">
    <property type="component" value="Chromosome"/>
</dbReference>
<keyword evidence="2" id="KW-1185">Reference proteome</keyword>
<name>A0ABY7NHM6_9SPHN</name>
<proteinExistence type="predicted"/>
<evidence type="ECO:0000313" key="1">
    <source>
        <dbReference type="EMBL" id="WBO20989.1"/>
    </source>
</evidence>
<organism evidence="1 2">
    <name type="scientific">Sphingomonas abietis</name>
    <dbReference type="NCBI Taxonomy" id="3012344"/>
    <lineage>
        <taxon>Bacteria</taxon>
        <taxon>Pseudomonadati</taxon>
        <taxon>Pseudomonadota</taxon>
        <taxon>Alphaproteobacteria</taxon>
        <taxon>Sphingomonadales</taxon>
        <taxon>Sphingomonadaceae</taxon>
        <taxon>Sphingomonas</taxon>
    </lineage>
</organism>
<gene>
    <name evidence="1" type="ORF">PBT88_12310</name>
</gene>
<accession>A0ABY7NHM6</accession>
<sequence length="107" mass="12236">MARSYADPAGRLPTQTYVIVFRRYSDYRTVMISPPWKETAAIINIATAGDRMIVAEGSLRQMASRIALRPDYEWHRYLITLPDRRVAPFQYTASEFHNLIAAMARAG</sequence>
<dbReference type="RefSeq" id="WP_270075639.1">
    <property type="nucleotide sequence ID" value="NZ_CP115174.1"/>
</dbReference>
<reference evidence="1 2" key="1">
    <citation type="submission" date="2022-12" db="EMBL/GenBank/DDBJ databases">
        <title>Sphingomonas abieness sp. nov., an endophytic bacterium isolated from Abies koreana.</title>
        <authorList>
            <person name="Jiang L."/>
            <person name="Lee J."/>
        </authorList>
    </citation>
    <scope>NUCLEOTIDE SEQUENCE [LARGE SCALE GENOMIC DNA]</scope>
    <source>
        <strain evidence="2">PAMB 00755</strain>
    </source>
</reference>
<evidence type="ECO:0000313" key="2">
    <source>
        <dbReference type="Proteomes" id="UP001210865"/>
    </source>
</evidence>
<protein>
    <submittedName>
        <fullName evidence="1">Uncharacterized protein</fullName>
    </submittedName>
</protein>